<dbReference type="AlphaFoldDB" id="A0A6F8SJJ9"/>
<name>A0A6F8SJJ9_9ACTN</name>
<keyword evidence="8" id="KW-1185">Reference proteome</keyword>
<evidence type="ECO:0000313" key="8">
    <source>
        <dbReference type="Proteomes" id="UP000501727"/>
    </source>
</evidence>
<dbReference type="InterPro" id="IPR005950">
    <property type="entry name" value="ModA"/>
</dbReference>
<feature type="signal peptide" evidence="6">
    <location>
        <begin position="1"/>
        <end position="22"/>
    </location>
</feature>
<evidence type="ECO:0000256" key="1">
    <source>
        <dbReference type="ARBA" id="ARBA00009175"/>
    </source>
</evidence>
<dbReference type="PROSITE" id="PS51257">
    <property type="entry name" value="PROKAR_LIPOPROTEIN"/>
    <property type="match status" value="1"/>
</dbReference>
<evidence type="ECO:0000313" key="7">
    <source>
        <dbReference type="EMBL" id="BCA88352.1"/>
    </source>
</evidence>
<feature type="chain" id="PRO_5039653091" evidence="6">
    <location>
        <begin position="23"/>
        <end position="307"/>
    </location>
</feature>
<dbReference type="GO" id="GO:0046872">
    <property type="term" value="F:metal ion binding"/>
    <property type="evidence" value="ECO:0007669"/>
    <property type="project" value="UniProtKB-KW"/>
</dbReference>
<evidence type="ECO:0000256" key="3">
    <source>
        <dbReference type="ARBA" id="ARBA00022729"/>
    </source>
</evidence>
<gene>
    <name evidence="7" type="ORF">ADCFC_08500</name>
</gene>
<dbReference type="Gene3D" id="3.40.190.10">
    <property type="entry name" value="Periplasmic binding protein-like II"/>
    <property type="match status" value="2"/>
</dbReference>
<feature type="binding site" evidence="4">
    <location>
        <position position="94"/>
    </location>
    <ligand>
        <name>molybdate</name>
        <dbReference type="ChEBI" id="CHEBI:36264"/>
    </ligand>
</feature>
<dbReference type="GO" id="GO:0015689">
    <property type="term" value="P:molybdate ion transport"/>
    <property type="evidence" value="ECO:0007669"/>
    <property type="project" value="InterPro"/>
</dbReference>
<feature type="binding site" evidence="4">
    <location>
        <position position="176"/>
    </location>
    <ligand>
        <name>molybdate</name>
        <dbReference type="ChEBI" id="CHEBI:36264"/>
    </ligand>
</feature>
<feature type="binding site" evidence="4">
    <location>
        <position position="65"/>
    </location>
    <ligand>
        <name>molybdate</name>
        <dbReference type="ChEBI" id="CHEBI:36264"/>
    </ligand>
</feature>
<dbReference type="Proteomes" id="UP000501727">
    <property type="component" value="Chromosome"/>
</dbReference>
<dbReference type="RefSeq" id="WP_157012976.1">
    <property type="nucleotide sequence ID" value="NZ_AP022829.1"/>
</dbReference>
<dbReference type="GO" id="GO:0030973">
    <property type="term" value="F:molybdate ion binding"/>
    <property type="evidence" value="ECO:0007669"/>
    <property type="project" value="TreeGrafter"/>
</dbReference>
<dbReference type="PANTHER" id="PTHR30632:SF0">
    <property type="entry name" value="SULFATE-BINDING PROTEIN"/>
    <property type="match status" value="1"/>
</dbReference>
<reference evidence="8" key="1">
    <citation type="journal article" date="2020" name="Microbiol. Resour. Announc.">
        <title>Complete Genome Sequence of Adlercreutzia sp. Strain 8CFCBH1, a Potent Producer of Equol, Isolated from Healthy Japanese Feces.</title>
        <authorList>
            <person name="Ogata Y."/>
            <person name="Sakamoto M."/>
            <person name="Ohkuma M."/>
            <person name="Hattori M."/>
            <person name="Suda W."/>
        </authorList>
    </citation>
    <scope>NUCLEOTIDE SEQUENCE [LARGE SCALE GENOMIC DNA]</scope>
    <source>
        <strain evidence="8">8CFCBH1</strain>
    </source>
</reference>
<reference evidence="8" key="2">
    <citation type="submission" date="2020-03" db="EMBL/GenBank/DDBJ databases">
        <title>Complete Genome Sequence of Adlercreutzia sp. strain 8CFCBH1 Producing Equol, Isolated from Healthy Japanese Feces.</title>
        <authorList>
            <person name="Ogata Y."/>
            <person name="Sakamoto M."/>
            <person name="Ohkuma M."/>
            <person name="Hattori M."/>
            <person name="Suda W."/>
        </authorList>
    </citation>
    <scope>NUCLEOTIDE SEQUENCE [LARGE SCALE GENOMIC DNA]</scope>
    <source>
        <strain evidence="8">8CFCBH1</strain>
    </source>
</reference>
<evidence type="ECO:0000256" key="5">
    <source>
        <dbReference type="SAM" id="MobiDB-lite"/>
    </source>
</evidence>
<proteinExistence type="inferred from homology"/>
<dbReference type="InterPro" id="IPR050682">
    <property type="entry name" value="ModA/WtpA"/>
</dbReference>
<feature type="binding site" evidence="4">
    <location>
        <position position="240"/>
    </location>
    <ligand>
        <name>molybdate</name>
        <dbReference type="ChEBI" id="CHEBI:36264"/>
    </ligand>
</feature>
<feature type="compositionally biased region" description="Low complexity" evidence="5">
    <location>
        <begin position="36"/>
        <end position="46"/>
    </location>
</feature>
<keyword evidence="3 6" id="KW-0732">Signal</keyword>
<sequence length="307" mass="32376">MRKSWKLGAVSVALMAALGLFGCSGGDTTEQKADKPAAPQAETQAPEETKPEGEAVELQIFAANSLTKAMAEAEELYTQQNPNVTFADTQYEASGTLNEMLGAGQYADILITASKGTMDDAAENGYVKEDTRQTMFNNDLVIVTKEGGDLAGQDISLEDIAAGKYTLAVGDENVPAGNYACQSLTTVGSYIEPDGATGADATGKGGEFSATLQPKVTLGGKVGDVCKYAESGEVDIAMVYTSDVYRMGGVAICSVVPNDTHKAITYPGAVCTDSKSAETAQAFLEWCMTDEDANQIWEKWGFELAQN</sequence>
<dbReference type="EMBL" id="AP022829">
    <property type="protein sequence ID" value="BCA88352.1"/>
    <property type="molecule type" value="Genomic_DNA"/>
</dbReference>
<dbReference type="PANTHER" id="PTHR30632">
    <property type="entry name" value="MOLYBDATE-BINDING PERIPLASMIC PROTEIN"/>
    <property type="match status" value="1"/>
</dbReference>
<keyword evidence="2 4" id="KW-0479">Metal-binding</keyword>
<keyword evidence="4" id="KW-0500">Molybdenum</keyword>
<organism evidence="7 8">
    <name type="scientific">Adlercreutzia hattorii</name>
    <dbReference type="NCBI Taxonomy" id="2707299"/>
    <lineage>
        <taxon>Bacteria</taxon>
        <taxon>Bacillati</taxon>
        <taxon>Actinomycetota</taxon>
        <taxon>Coriobacteriia</taxon>
        <taxon>Eggerthellales</taxon>
        <taxon>Eggerthellaceae</taxon>
        <taxon>Adlercreutzia</taxon>
    </lineage>
</organism>
<dbReference type="PIRSF" id="PIRSF004846">
    <property type="entry name" value="ModA"/>
    <property type="match status" value="1"/>
</dbReference>
<dbReference type="KEGG" id="ahat:ADCFC_09710"/>
<protein>
    <submittedName>
        <fullName evidence="7">Molybdate ABC transporter substrate-binding protein</fullName>
    </submittedName>
</protein>
<feature type="binding site" evidence="4">
    <location>
        <position position="222"/>
    </location>
    <ligand>
        <name>molybdate</name>
        <dbReference type="ChEBI" id="CHEBI:36264"/>
    </ligand>
</feature>
<comment type="similarity">
    <text evidence="1">Belongs to the bacterial solute-binding protein ModA family.</text>
</comment>
<evidence type="ECO:0000256" key="4">
    <source>
        <dbReference type="PIRSR" id="PIRSR004846-1"/>
    </source>
</evidence>
<evidence type="ECO:0000256" key="2">
    <source>
        <dbReference type="ARBA" id="ARBA00022723"/>
    </source>
</evidence>
<dbReference type="SUPFAM" id="SSF53850">
    <property type="entry name" value="Periplasmic binding protein-like II"/>
    <property type="match status" value="1"/>
</dbReference>
<feature type="region of interest" description="Disordered" evidence="5">
    <location>
        <begin position="28"/>
        <end position="53"/>
    </location>
</feature>
<evidence type="ECO:0000256" key="6">
    <source>
        <dbReference type="SAM" id="SignalP"/>
    </source>
</evidence>
<dbReference type="NCBIfam" id="TIGR01256">
    <property type="entry name" value="modA"/>
    <property type="match status" value="1"/>
</dbReference>
<accession>A0A6F8SJJ9</accession>
<dbReference type="Pfam" id="PF13531">
    <property type="entry name" value="SBP_bac_11"/>
    <property type="match status" value="1"/>
</dbReference>